<dbReference type="EMBL" id="CP104558">
    <property type="protein sequence ID" value="UXH46390.1"/>
    <property type="molecule type" value="Genomic_DNA"/>
</dbReference>
<gene>
    <name evidence="1" type="ORF">N5C46_10220</name>
</gene>
<evidence type="ECO:0000313" key="1">
    <source>
        <dbReference type="EMBL" id="UXH46390.1"/>
    </source>
</evidence>
<proteinExistence type="predicted"/>
<reference evidence="1" key="1">
    <citation type="submission" date="2022-09" db="EMBL/GenBank/DDBJ databases">
        <title>Complete genome sequence of Rossellomorea vietnamensis strain RL-WG62, a newly isolated PGPR with the potential for plant salinity stress alleviation.</title>
        <authorList>
            <person name="Ren L."/>
            <person name="Wang G."/>
            <person name="Hu H."/>
        </authorList>
    </citation>
    <scope>NUCLEOTIDE SEQUENCE</scope>
    <source>
        <strain evidence="1">RL-WG62</strain>
    </source>
</reference>
<accession>A0ACD4CCY1</accession>
<protein>
    <submittedName>
        <fullName evidence="1">Response regulator transcription factor</fullName>
    </submittedName>
</protein>
<dbReference type="Proteomes" id="UP001064027">
    <property type="component" value="Chromosome"/>
</dbReference>
<evidence type="ECO:0000313" key="2">
    <source>
        <dbReference type="Proteomes" id="UP001064027"/>
    </source>
</evidence>
<sequence>MRIVIAEDQGMVRGAIGKLLSLEPDIELVSEAENGEEALRIIRQTSPDIAILDIEMPIVSGLEVAEALKEEGHTCRMVIVTTFARSGYLQRAIQAGVYGYLLKDSPVSQLAVHLRTILKGQKVFSPQLSHSMFEEMNPLTKREQDILIHLEEGYSVSEMSKLLYLSPPTIRNYISEIIQKVEAKNRLDAVKIARVKGWMGSGLG</sequence>
<organism evidence="1 2">
    <name type="scientific">Rossellomorea vietnamensis</name>
    <dbReference type="NCBI Taxonomy" id="218284"/>
    <lineage>
        <taxon>Bacteria</taxon>
        <taxon>Bacillati</taxon>
        <taxon>Bacillota</taxon>
        <taxon>Bacilli</taxon>
        <taxon>Bacillales</taxon>
        <taxon>Bacillaceae</taxon>
        <taxon>Rossellomorea</taxon>
    </lineage>
</organism>
<keyword evidence="2" id="KW-1185">Reference proteome</keyword>
<name>A0ACD4CCY1_9BACI</name>